<evidence type="ECO:0000313" key="3">
    <source>
        <dbReference type="WBParaSite" id="PSAMB.scaffold8147size6559.g31033.t1"/>
    </source>
</evidence>
<name>A0A914XHB0_9BILA</name>
<reference evidence="3" key="1">
    <citation type="submission" date="2022-11" db="UniProtKB">
        <authorList>
            <consortium name="WormBaseParasite"/>
        </authorList>
    </citation>
    <scope>IDENTIFICATION</scope>
</reference>
<protein>
    <submittedName>
        <fullName evidence="3">Uncharacterized protein</fullName>
    </submittedName>
</protein>
<feature type="transmembrane region" description="Helical" evidence="1">
    <location>
        <begin position="28"/>
        <end position="47"/>
    </location>
</feature>
<keyword evidence="2" id="KW-1185">Reference proteome</keyword>
<dbReference type="AlphaFoldDB" id="A0A914XHB0"/>
<evidence type="ECO:0000256" key="1">
    <source>
        <dbReference type="SAM" id="Phobius"/>
    </source>
</evidence>
<organism evidence="2 3">
    <name type="scientific">Plectus sambesii</name>
    <dbReference type="NCBI Taxonomy" id="2011161"/>
    <lineage>
        <taxon>Eukaryota</taxon>
        <taxon>Metazoa</taxon>
        <taxon>Ecdysozoa</taxon>
        <taxon>Nematoda</taxon>
        <taxon>Chromadorea</taxon>
        <taxon>Plectida</taxon>
        <taxon>Plectina</taxon>
        <taxon>Plectoidea</taxon>
        <taxon>Plectidae</taxon>
        <taxon>Plectus</taxon>
    </lineage>
</organism>
<dbReference type="WBParaSite" id="PSAMB.scaffold8147size6559.g31033.t1">
    <property type="protein sequence ID" value="PSAMB.scaffold8147size6559.g31033.t1"/>
    <property type="gene ID" value="PSAMB.scaffold8147size6559.g31033"/>
</dbReference>
<keyword evidence="1" id="KW-0812">Transmembrane</keyword>
<accession>A0A914XHB0</accession>
<sequence>MWGVRGGRRGGEGAVAATWRCYLARNGIIFGGAIISFGVVADVGFLARGGGGGVERTWPSQAGQVIVGRDAVARVAALRALWALRTPRSDRTDNCRWAAPITVVAFHRDHFRADNGAPSTS</sequence>
<dbReference type="Proteomes" id="UP000887566">
    <property type="component" value="Unplaced"/>
</dbReference>
<keyword evidence="1" id="KW-1133">Transmembrane helix</keyword>
<evidence type="ECO:0000313" key="2">
    <source>
        <dbReference type="Proteomes" id="UP000887566"/>
    </source>
</evidence>
<keyword evidence="1" id="KW-0472">Membrane</keyword>
<proteinExistence type="predicted"/>